<evidence type="ECO:0000313" key="1">
    <source>
        <dbReference type="EMBL" id="QSQ08164.1"/>
    </source>
</evidence>
<organism evidence="1 2">
    <name type="scientific">Koleobacter methoxysyntrophicus</name>
    <dbReference type="NCBI Taxonomy" id="2751313"/>
    <lineage>
        <taxon>Bacteria</taxon>
        <taxon>Bacillati</taxon>
        <taxon>Bacillota</taxon>
        <taxon>Clostridia</taxon>
        <taxon>Koleobacterales</taxon>
        <taxon>Koleobacteraceae</taxon>
        <taxon>Koleobacter</taxon>
    </lineage>
</organism>
<reference evidence="1" key="1">
    <citation type="submission" date="2020-07" db="EMBL/GenBank/DDBJ databases">
        <title>Koleobacter methoxysyntrophicus gen. nov., sp. nov., a novel anaerobic bacterium isolated from deep subsurface oil field and proposal of Koleobacterales ord. nov. in the phylum Firmicutes.</title>
        <authorList>
            <person name="Sakamoto S."/>
            <person name="Tamaki H."/>
        </authorList>
    </citation>
    <scope>NUCLEOTIDE SEQUENCE</scope>
    <source>
        <strain evidence="1">NRmbB1</strain>
    </source>
</reference>
<dbReference type="AlphaFoldDB" id="A0A8A0RKD2"/>
<accession>A0A8A0RKD2</accession>
<sequence>MIEIIRIMRICLCGQKRILAEENLILNIFTVMKLTGNYARLSNFVVRCYSGGKYGKYKGADRKHIIE</sequence>
<keyword evidence="2" id="KW-1185">Reference proteome</keyword>
<dbReference type="EMBL" id="CP059066">
    <property type="protein sequence ID" value="QSQ08164.1"/>
    <property type="molecule type" value="Genomic_DNA"/>
</dbReference>
<dbReference type="Proteomes" id="UP000662904">
    <property type="component" value="Chromosome"/>
</dbReference>
<dbReference type="KEGG" id="kme:H0A61_00484"/>
<gene>
    <name evidence="1" type="ORF">H0A61_00484</name>
</gene>
<evidence type="ECO:0000313" key="2">
    <source>
        <dbReference type="Proteomes" id="UP000662904"/>
    </source>
</evidence>
<proteinExistence type="predicted"/>
<name>A0A8A0RKD2_9FIRM</name>
<protein>
    <submittedName>
        <fullName evidence="1">Uncharacterized protein</fullName>
    </submittedName>
</protein>